<dbReference type="Proteomes" id="UP000007306">
    <property type="component" value="Chromosome 3"/>
</dbReference>
<protein>
    <submittedName>
        <fullName evidence="1">Uncharacterized protein</fullName>
    </submittedName>
</protein>
<evidence type="ECO:0000313" key="2">
    <source>
        <dbReference type="Proteomes" id="UP000007306"/>
    </source>
</evidence>
<sequence>MDLQFSHVCLCLLRLTAKRPSAQHPFVRRSRGHLGLGLPSWHRALAAPRAHWRRRRRKPSIAVSHPYRHVSNPIPKAEYPKS</sequence>
<dbReference type="Gramene" id="ORGLA03G0225200.1">
    <property type="protein sequence ID" value="ORGLA03G0225200.1"/>
    <property type="gene ID" value="ORGLA03G0225200"/>
</dbReference>
<reference evidence="1 2" key="2">
    <citation type="submission" date="2018-04" db="EMBL/GenBank/DDBJ databases">
        <title>OglaRS2 (Oryza glaberrima Reference Sequence Version 2).</title>
        <authorList>
            <person name="Zhang J."/>
            <person name="Kudrna D."/>
            <person name="Lee S."/>
            <person name="Talag J."/>
            <person name="Rajasekar S."/>
            <person name="Wing R.A."/>
        </authorList>
    </citation>
    <scope>NUCLEOTIDE SEQUENCE [LARGE SCALE GENOMIC DNA]</scope>
    <source>
        <strain evidence="1 2">cv. IRGC 96717</strain>
    </source>
</reference>
<accession>I1PD06</accession>
<evidence type="ECO:0000313" key="1">
    <source>
        <dbReference type="EnsemblPlants" id="ORGLA03G0225200.1"/>
    </source>
</evidence>
<organism evidence="1 2">
    <name type="scientific">Oryza glaberrima</name>
    <name type="common">African rice</name>
    <dbReference type="NCBI Taxonomy" id="4538"/>
    <lineage>
        <taxon>Eukaryota</taxon>
        <taxon>Viridiplantae</taxon>
        <taxon>Streptophyta</taxon>
        <taxon>Embryophyta</taxon>
        <taxon>Tracheophyta</taxon>
        <taxon>Spermatophyta</taxon>
        <taxon>Magnoliopsida</taxon>
        <taxon>Liliopsida</taxon>
        <taxon>Poales</taxon>
        <taxon>Poaceae</taxon>
        <taxon>BOP clade</taxon>
        <taxon>Oryzoideae</taxon>
        <taxon>Oryzeae</taxon>
        <taxon>Oryzinae</taxon>
        <taxon>Oryza</taxon>
    </lineage>
</organism>
<proteinExistence type="predicted"/>
<dbReference type="HOGENOM" id="CLU_2562121_0_0_1"/>
<name>I1PD06_ORYGL</name>
<dbReference type="EnsemblPlants" id="ORGLA03G0225200.1">
    <property type="protein sequence ID" value="ORGLA03G0225200.1"/>
    <property type="gene ID" value="ORGLA03G0225200"/>
</dbReference>
<dbReference type="AlphaFoldDB" id="I1PD06"/>
<reference evidence="1" key="1">
    <citation type="submission" date="2015-06" db="UniProtKB">
        <authorList>
            <consortium name="EnsemblPlants"/>
        </authorList>
    </citation>
    <scope>IDENTIFICATION</scope>
</reference>
<keyword evidence="2" id="KW-1185">Reference proteome</keyword>